<comment type="caution">
    <text evidence="2">The sequence shown here is derived from an EMBL/GenBank/DDBJ whole genome shotgun (WGS) entry which is preliminary data.</text>
</comment>
<evidence type="ECO:0000256" key="1">
    <source>
        <dbReference type="SAM" id="Phobius"/>
    </source>
</evidence>
<keyword evidence="3" id="KW-1185">Reference proteome</keyword>
<evidence type="ECO:0000313" key="2">
    <source>
        <dbReference type="EMBL" id="GAA4377128.1"/>
    </source>
</evidence>
<name>A0ABP8IWE5_9BACT</name>
<reference evidence="3" key="1">
    <citation type="journal article" date="2019" name="Int. J. Syst. Evol. Microbiol.">
        <title>The Global Catalogue of Microorganisms (GCM) 10K type strain sequencing project: providing services to taxonomists for standard genome sequencing and annotation.</title>
        <authorList>
            <consortium name="The Broad Institute Genomics Platform"/>
            <consortium name="The Broad Institute Genome Sequencing Center for Infectious Disease"/>
            <person name="Wu L."/>
            <person name="Ma J."/>
        </authorList>
    </citation>
    <scope>NUCLEOTIDE SEQUENCE [LARGE SCALE GENOMIC DNA]</scope>
    <source>
        <strain evidence="3">JCM 17924</strain>
    </source>
</reference>
<dbReference type="Pfam" id="PF04977">
    <property type="entry name" value="DivIC"/>
    <property type="match status" value="1"/>
</dbReference>
<proteinExistence type="predicted"/>
<gene>
    <name evidence="2" type="ORF">GCM10023186_11690</name>
</gene>
<keyword evidence="1" id="KW-0812">Transmembrane</keyword>
<dbReference type="Proteomes" id="UP001500454">
    <property type="component" value="Unassembled WGS sequence"/>
</dbReference>
<keyword evidence="1" id="KW-0472">Membrane</keyword>
<accession>A0ABP8IWE5</accession>
<dbReference type="RefSeq" id="WP_345222225.1">
    <property type="nucleotide sequence ID" value="NZ_BAABHA010000002.1"/>
</dbReference>
<organism evidence="2 3">
    <name type="scientific">Hymenobacter koreensis</name>
    <dbReference type="NCBI Taxonomy" id="1084523"/>
    <lineage>
        <taxon>Bacteria</taxon>
        <taxon>Pseudomonadati</taxon>
        <taxon>Bacteroidota</taxon>
        <taxon>Cytophagia</taxon>
        <taxon>Cytophagales</taxon>
        <taxon>Hymenobacteraceae</taxon>
        <taxon>Hymenobacter</taxon>
    </lineage>
</organism>
<dbReference type="InterPro" id="IPR007060">
    <property type="entry name" value="FtsL/DivIC"/>
</dbReference>
<keyword evidence="1" id="KW-1133">Transmembrane helix</keyword>
<sequence>MRLPDFFDRVPRFLRSFYFLTGVAFLVWMVLFDANDLMKQYDMYDKWQDLRTERDYYTQKIAEVKQDRTELLSSPEMLEKFAREKYVMKKPGEDVFILVPQEVEE</sequence>
<protein>
    <submittedName>
        <fullName evidence="2">Septum formation initiator family protein</fullName>
    </submittedName>
</protein>
<evidence type="ECO:0000313" key="3">
    <source>
        <dbReference type="Proteomes" id="UP001500454"/>
    </source>
</evidence>
<feature type="transmembrane region" description="Helical" evidence="1">
    <location>
        <begin position="16"/>
        <end position="34"/>
    </location>
</feature>
<dbReference type="EMBL" id="BAABHA010000002">
    <property type="protein sequence ID" value="GAA4377128.1"/>
    <property type="molecule type" value="Genomic_DNA"/>
</dbReference>